<dbReference type="Gene3D" id="3.30.70.20">
    <property type="match status" value="1"/>
</dbReference>
<dbReference type="InterPro" id="IPR006656">
    <property type="entry name" value="Mopterin_OxRdtase"/>
</dbReference>
<evidence type="ECO:0000256" key="2">
    <source>
        <dbReference type="ARBA" id="ARBA00022723"/>
    </source>
</evidence>
<gene>
    <name evidence="8" type="ORF">S01H1_07590</name>
</gene>
<organism evidence="8">
    <name type="scientific">marine sediment metagenome</name>
    <dbReference type="NCBI Taxonomy" id="412755"/>
    <lineage>
        <taxon>unclassified sequences</taxon>
        <taxon>metagenomes</taxon>
        <taxon>ecological metagenomes</taxon>
    </lineage>
</organism>
<dbReference type="Gene3D" id="2.20.25.90">
    <property type="entry name" value="ADC-like domains"/>
    <property type="match status" value="1"/>
</dbReference>
<dbReference type="SMART" id="SM00926">
    <property type="entry name" value="Molybdop_Fe4S4"/>
    <property type="match status" value="1"/>
</dbReference>
<dbReference type="PROSITE" id="PS00198">
    <property type="entry name" value="4FE4S_FER_1"/>
    <property type="match status" value="1"/>
</dbReference>
<keyword evidence="1" id="KW-0004">4Fe-4S</keyword>
<dbReference type="GO" id="GO:0051539">
    <property type="term" value="F:4 iron, 4 sulfur cluster binding"/>
    <property type="evidence" value="ECO:0007669"/>
    <property type="project" value="UniProtKB-KW"/>
</dbReference>
<dbReference type="GO" id="GO:0016491">
    <property type="term" value="F:oxidoreductase activity"/>
    <property type="evidence" value="ECO:0007669"/>
    <property type="project" value="InterPro"/>
</dbReference>
<dbReference type="InterPro" id="IPR006963">
    <property type="entry name" value="Mopterin_OxRdtase_4Fe-4S_dom"/>
</dbReference>
<dbReference type="GO" id="GO:0046872">
    <property type="term" value="F:metal ion binding"/>
    <property type="evidence" value="ECO:0007669"/>
    <property type="project" value="UniProtKB-KW"/>
</dbReference>
<dbReference type="InterPro" id="IPR017900">
    <property type="entry name" value="4Fe4S_Fe_S_CS"/>
</dbReference>
<name>X0T1J9_9ZZZZ</name>
<evidence type="ECO:0000256" key="3">
    <source>
        <dbReference type="ARBA" id="ARBA00022737"/>
    </source>
</evidence>
<dbReference type="Gene3D" id="3.40.228.10">
    <property type="entry name" value="Dimethylsulfoxide Reductase, domain 2"/>
    <property type="match status" value="1"/>
</dbReference>
<dbReference type="PANTHER" id="PTHR43105:SF10">
    <property type="entry name" value="NADH-QUINONE OXIDOREDUCTASE SUBUNIT G"/>
    <property type="match status" value="1"/>
</dbReference>
<dbReference type="PROSITE" id="PS51669">
    <property type="entry name" value="4FE4S_MOW_BIS_MGD"/>
    <property type="match status" value="1"/>
</dbReference>
<dbReference type="EMBL" id="BARS01003905">
    <property type="protein sequence ID" value="GAF69930.1"/>
    <property type="molecule type" value="Genomic_DNA"/>
</dbReference>
<feature type="non-terminal residue" evidence="8">
    <location>
        <position position="467"/>
    </location>
</feature>
<feature type="non-terminal residue" evidence="8">
    <location>
        <position position="1"/>
    </location>
</feature>
<protein>
    <recommendedName>
        <fullName evidence="9">4Fe-4S ferredoxin-type domain-containing protein</fullName>
    </recommendedName>
</protein>
<evidence type="ECO:0000256" key="1">
    <source>
        <dbReference type="ARBA" id="ARBA00022485"/>
    </source>
</evidence>
<evidence type="ECO:0008006" key="9">
    <source>
        <dbReference type="Google" id="ProtNLM"/>
    </source>
</evidence>
<keyword evidence="3" id="KW-0677">Repeat</keyword>
<evidence type="ECO:0000256" key="5">
    <source>
        <dbReference type="ARBA" id="ARBA00023014"/>
    </source>
</evidence>
<dbReference type="PROSITE" id="PS51379">
    <property type="entry name" value="4FE4S_FER_2"/>
    <property type="match status" value="1"/>
</dbReference>
<dbReference type="SUPFAM" id="SSF53706">
    <property type="entry name" value="Formate dehydrogenase/DMSO reductase, domains 1-3"/>
    <property type="match status" value="1"/>
</dbReference>
<keyword evidence="4" id="KW-0408">Iron</keyword>
<dbReference type="InterPro" id="IPR050123">
    <property type="entry name" value="Prok_molybdopt-oxidoreductase"/>
</dbReference>
<dbReference type="PANTHER" id="PTHR43105">
    <property type="entry name" value="RESPIRATORY NITRATE REDUCTASE"/>
    <property type="match status" value="1"/>
</dbReference>
<feature type="domain" description="4Fe-4S Mo/W bis-MGD-type" evidence="7">
    <location>
        <begin position="74"/>
        <end position="131"/>
    </location>
</feature>
<evidence type="ECO:0000259" key="6">
    <source>
        <dbReference type="PROSITE" id="PS51379"/>
    </source>
</evidence>
<dbReference type="Gene3D" id="3.40.50.740">
    <property type="match status" value="2"/>
</dbReference>
<reference evidence="8" key="1">
    <citation type="journal article" date="2014" name="Front. Microbiol.">
        <title>High frequency of phylogenetically diverse reductive dehalogenase-homologous genes in deep subseafloor sedimentary metagenomes.</title>
        <authorList>
            <person name="Kawai M."/>
            <person name="Futagami T."/>
            <person name="Toyoda A."/>
            <person name="Takaki Y."/>
            <person name="Nishi S."/>
            <person name="Hori S."/>
            <person name="Arai W."/>
            <person name="Tsubouchi T."/>
            <person name="Morono Y."/>
            <person name="Uchiyama I."/>
            <person name="Ito T."/>
            <person name="Fujiyama A."/>
            <person name="Inagaki F."/>
            <person name="Takami H."/>
        </authorList>
    </citation>
    <scope>NUCLEOTIDE SEQUENCE</scope>
    <source>
        <strain evidence="8">Expedition CK06-06</strain>
    </source>
</reference>
<dbReference type="Pfam" id="PF12838">
    <property type="entry name" value="Fer4_7"/>
    <property type="match status" value="1"/>
</dbReference>
<keyword evidence="2" id="KW-0479">Metal-binding</keyword>
<feature type="domain" description="4Fe-4S ferredoxin-type" evidence="6">
    <location>
        <begin position="37"/>
        <end position="66"/>
    </location>
</feature>
<dbReference type="AlphaFoldDB" id="X0T1J9"/>
<dbReference type="InterPro" id="IPR017896">
    <property type="entry name" value="4Fe4S_Fe-S-bd"/>
</dbReference>
<dbReference type="SUPFAM" id="SSF54862">
    <property type="entry name" value="4Fe-4S ferredoxins"/>
    <property type="match status" value="1"/>
</dbReference>
<evidence type="ECO:0000259" key="7">
    <source>
        <dbReference type="PROSITE" id="PS51669"/>
    </source>
</evidence>
<dbReference type="FunFam" id="3.30.70.20:FF:000035">
    <property type="entry name" value="Iron hydrogenase 1"/>
    <property type="match status" value="1"/>
</dbReference>
<proteinExistence type="predicted"/>
<dbReference type="GO" id="GO:0016020">
    <property type="term" value="C:membrane"/>
    <property type="evidence" value="ECO:0007669"/>
    <property type="project" value="TreeGrafter"/>
</dbReference>
<keyword evidence="5" id="KW-0411">Iron-sulfur</keyword>
<dbReference type="Pfam" id="PF00384">
    <property type="entry name" value="Molybdopterin"/>
    <property type="match status" value="1"/>
</dbReference>
<dbReference type="Pfam" id="PF04879">
    <property type="entry name" value="Molybdop_Fe4S4"/>
    <property type="match status" value="1"/>
</dbReference>
<accession>X0T1J9</accession>
<evidence type="ECO:0000256" key="4">
    <source>
        <dbReference type="ARBA" id="ARBA00023004"/>
    </source>
</evidence>
<comment type="caution">
    <text evidence="8">The sequence shown here is derived from an EMBL/GenBank/DDBJ whole genome shotgun (WGS) entry which is preliminary data.</text>
</comment>
<evidence type="ECO:0000313" key="8">
    <source>
        <dbReference type="EMBL" id="GAF69930.1"/>
    </source>
</evidence>
<sequence length="467" mass="49110">QMCIICTRCVRACDQIRHTGALTLAGRGPSTRIAFGPGSPVHESTCDFCGACIDVCPTATLMEHPNKWSATQTERWIPTTCTSCSIGCSINLGVRNGHGVIVRPDATANPVSHDQLCVRGRFHYDAVEPSQRLSQPLIRRNGGQEAAAWDEALELAAARLTEVLEKHGPEAIGFLGSPLATNEENYLLQKIARAVVGTNNVDSSAGPVARAACRSLRQAFGSEVLPADMTRLAGSKTLLVIAEDLESSHNVACLRCKDAVVNNGARLVVVSAHRGELCDFADVWLQPLPGEEAAVVAALAEALQGKSDNPGLSPQVAEAFPAAVEILAAAKEDEAWRPLSVVQALPHLGPEAAGALTAAAANVAVAALGDEAASAWGGLFVLPQEANVWGMRDVGAAAEYLPGYRPTAEDSSRKALEQSWGAPVPAAAGLTFEEMLGDGRLKALLVLNDNPLFFAPARAGLRDRLSS</sequence>